<evidence type="ECO:0000313" key="8">
    <source>
        <dbReference type="EMBL" id="VVJ22070.1"/>
    </source>
</evidence>
<evidence type="ECO:0000259" key="6">
    <source>
        <dbReference type="Pfam" id="PF00725"/>
    </source>
</evidence>
<keyword evidence="3 8" id="KW-0560">Oxidoreductase</keyword>
<reference evidence="8 9" key="1">
    <citation type="submission" date="2019-09" db="EMBL/GenBank/DDBJ databases">
        <authorList>
            <person name="Leyn A S."/>
        </authorList>
    </citation>
    <scope>NUCLEOTIDE SEQUENCE [LARGE SCALE GENOMIC DNA]</scope>
    <source>
        <strain evidence="8">AA231_1</strain>
    </source>
</reference>
<keyword evidence="9" id="KW-1185">Reference proteome</keyword>
<evidence type="ECO:0000256" key="1">
    <source>
        <dbReference type="ARBA" id="ARBA00005086"/>
    </source>
</evidence>
<dbReference type="InterPro" id="IPR022694">
    <property type="entry name" value="3-OHacyl-CoA_DH"/>
</dbReference>
<dbReference type="Gene3D" id="3.40.50.720">
    <property type="entry name" value="NAD(P)-binding Rossmann-like Domain"/>
    <property type="match status" value="1"/>
</dbReference>
<dbReference type="InterPro" id="IPR006108">
    <property type="entry name" value="3HC_DH_C"/>
</dbReference>
<dbReference type="EC" id="1.1.1.157" evidence="8"/>
<evidence type="ECO:0000256" key="2">
    <source>
        <dbReference type="ARBA" id="ARBA00009463"/>
    </source>
</evidence>
<protein>
    <submittedName>
        <fullName evidence="8">3-hydroxybutyryl-CoA dehydrogenase )</fullName>
        <ecNumber evidence="8">1.1.1.157</ecNumber>
        <ecNumber evidence="8">1.1.1.35</ecNumber>
    </submittedName>
</protein>
<dbReference type="InterPro" id="IPR008927">
    <property type="entry name" value="6-PGluconate_DH-like_C_sf"/>
</dbReference>
<proteinExistence type="inferred from homology"/>
<dbReference type="PANTHER" id="PTHR48075:SF9">
    <property type="entry name" value="3-HYDROXYBUTYRYL-COA DEHYDROGENASE"/>
    <property type="match status" value="1"/>
</dbReference>
<feature type="binding site" evidence="5">
    <location>
        <position position="57"/>
    </location>
    <ligand>
        <name>CoA</name>
        <dbReference type="ChEBI" id="CHEBI:57287"/>
    </ligand>
</feature>
<dbReference type="NCBIfam" id="NF005875">
    <property type="entry name" value="PRK07819.1"/>
    <property type="match status" value="1"/>
</dbReference>
<dbReference type="InterPro" id="IPR006176">
    <property type="entry name" value="3-OHacyl-CoA_DH_NAD-bd"/>
</dbReference>
<feature type="binding site" evidence="5">
    <location>
        <position position="127"/>
    </location>
    <ligand>
        <name>CoA</name>
        <dbReference type="ChEBI" id="CHEBI:57287"/>
    </ligand>
</feature>
<sequence>MRGQQVGANGITRVGVVGSGTMGAGIAELCATRGLDVRLAVSRESSLVSAPARIAASLSRRVEKGKLTAGERDAALGRISVGTDLADLGDRQLVIEAIPEDEQLKLGLFATLDKIAGDDTILASTTSAIAITRLAAATGRPERVLGLHFFNPVTALKLVEVVPALPTAAAVTERVTAFAEHTLDRQPITVADQSGFVVNALLIPYLLAAIRMVDTGYCPAEDVDRAMELGCAHPMGPLKLADLIGLDVVAAIAAALHEEFKQPLYAAPPSLSRLVEAGHLGRKTGRGFHTY</sequence>
<evidence type="ECO:0000256" key="5">
    <source>
        <dbReference type="PIRSR" id="PIRSR000105-3"/>
    </source>
</evidence>
<dbReference type="EMBL" id="CABVGP010000002">
    <property type="protein sequence ID" value="VVJ22070.1"/>
    <property type="molecule type" value="Genomic_DNA"/>
</dbReference>
<evidence type="ECO:0000256" key="3">
    <source>
        <dbReference type="ARBA" id="ARBA00023002"/>
    </source>
</evidence>
<dbReference type="Pfam" id="PF00725">
    <property type="entry name" value="3HCDH"/>
    <property type="match status" value="1"/>
</dbReference>
<dbReference type="PIRSF" id="PIRSF000105">
    <property type="entry name" value="HCDH"/>
    <property type="match status" value="1"/>
</dbReference>
<gene>
    <name evidence="8" type="ORF">AA23TX_07082</name>
</gene>
<feature type="binding site" evidence="5">
    <location>
        <position position="64"/>
    </location>
    <ligand>
        <name>CoA</name>
        <dbReference type="ChEBI" id="CHEBI:57287"/>
    </ligand>
</feature>
<dbReference type="Pfam" id="PF02737">
    <property type="entry name" value="3HCDH_N"/>
    <property type="match status" value="1"/>
</dbReference>
<organism evidence="8 9">
    <name type="scientific">Amycolatopsis camponoti</name>
    <dbReference type="NCBI Taxonomy" id="2606593"/>
    <lineage>
        <taxon>Bacteria</taxon>
        <taxon>Bacillati</taxon>
        <taxon>Actinomycetota</taxon>
        <taxon>Actinomycetes</taxon>
        <taxon>Pseudonocardiales</taxon>
        <taxon>Pseudonocardiaceae</taxon>
        <taxon>Amycolatopsis</taxon>
    </lineage>
</organism>
<evidence type="ECO:0000313" key="9">
    <source>
        <dbReference type="Proteomes" id="UP000399805"/>
    </source>
</evidence>
<accession>A0A6I8LY16</accession>
<feature type="domain" description="3-hydroxyacyl-CoA dehydrogenase C-terminal" evidence="6">
    <location>
        <begin position="195"/>
        <end position="291"/>
    </location>
</feature>
<dbReference type="InterPro" id="IPR013328">
    <property type="entry name" value="6PGD_dom2"/>
</dbReference>
<evidence type="ECO:0000256" key="4">
    <source>
        <dbReference type="PIRSR" id="PIRSR000105-1"/>
    </source>
</evidence>
<dbReference type="GO" id="GO:0003857">
    <property type="term" value="F:(3S)-3-hydroxyacyl-CoA dehydrogenase (NAD+) activity"/>
    <property type="evidence" value="ECO:0007669"/>
    <property type="project" value="UniProtKB-EC"/>
</dbReference>
<dbReference type="GO" id="GO:0070403">
    <property type="term" value="F:NAD+ binding"/>
    <property type="evidence" value="ECO:0007669"/>
    <property type="project" value="InterPro"/>
</dbReference>
<dbReference type="InterPro" id="IPR036291">
    <property type="entry name" value="NAD(P)-bd_dom_sf"/>
</dbReference>
<dbReference type="SUPFAM" id="SSF48179">
    <property type="entry name" value="6-phosphogluconate dehydrogenase C-terminal domain-like"/>
    <property type="match status" value="1"/>
</dbReference>
<feature type="site" description="Important for catalytic activity" evidence="4">
    <location>
        <position position="148"/>
    </location>
</feature>
<dbReference type="GO" id="GO:0008691">
    <property type="term" value="F:3-hydroxybutyryl-CoA dehydrogenase activity"/>
    <property type="evidence" value="ECO:0007669"/>
    <property type="project" value="UniProtKB-EC"/>
</dbReference>
<comment type="similarity">
    <text evidence="2">Belongs to the 3-hydroxyacyl-CoA dehydrogenase family.</text>
</comment>
<feature type="domain" description="3-hydroxyacyl-CoA dehydrogenase NAD binding" evidence="7">
    <location>
        <begin position="14"/>
        <end position="192"/>
    </location>
</feature>
<comment type="pathway">
    <text evidence="1">Lipid metabolism; butanoate metabolism.</text>
</comment>
<dbReference type="Proteomes" id="UP000399805">
    <property type="component" value="Unassembled WGS sequence"/>
</dbReference>
<dbReference type="EC" id="1.1.1.35" evidence="8"/>
<dbReference type="FunFam" id="3.40.50.720:FF:000009">
    <property type="entry name" value="Fatty oxidation complex, alpha subunit"/>
    <property type="match status" value="1"/>
</dbReference>
<dbReference type="AlphaFoldDB" id="A0A6I8LY16"/>
<dbReference type="PANTHER" id="PTHR48075">
    <property type="entry name" value="3-HYDROXYACYL-COA DEHYDROGENASE FAMILY PROTEIN"/>
    <property type="match status" value="1"/>
</dbReference>
<name>A0A6I8LY16_9PSEU</name>
<evidence type="ECO:0000259" key="7">
    <source>
        <dbReference type="Pfam" id="PF02737"/>
    </source>
</evidence>
<dbReference type="GO" id="GO:0006635">
    <property type="term" value="P:fatty acid beta-oxidation"/>
    <property type="evidence" value="ECO:0007669"/>
    <property type="project" value="TreeGrafter"/>
</dbReference>
<dbReference type="Gene3D" id="1.10.1040.10">
    <property type="entry name" value="N-(1-d-carboxylethyl)-l-norvaline Dehydrogenase, domain 2"/>
    <property type="match status" value="1"/>
</dbReference>
<dbReference type="SUPFAM" id="SSF51735">
    <property type="entry name" value="NAD(P)-binding Rossmann-fold domains"/>
    <property type="match status" value="1"/>
</dbReference>